<comment type="caution">
    <text evidence="1">The sequence shown here is derived from an EMBL/GenBank/DDBJ whole genome shotgun (WGS) entry which is preliminary data.</text>
</comment>
<keyword evidence="2" id="KW-1185">Reference proteome</keyword>
<evidence type="ECO:0000313" key="2">
    <source>
        <dbReference type="Proteomes" id="UP001285263"/>
    </source>
</evidence>
<reference evidence="1 2" key="1">
    <citation type="submission" date="2023-11" db="EMBL/GenBank/DDBJ databases">
        <title>Paucibacter sp. nov., isolated from fresh soil in Korea.</title>
        <authorList>
            <person name="Le N.T.T."/>
        </authorList>
    </citation>
    <scope>NUCLEOTIDE SEQUENCE [LARGE SCALE GENOMIC DNA]</scope>
    <source>
        <strain evidence="1 2">R3-3</strain>
    </source>
</reference>
<dbReference type="NCBIfam" id="TIGR04474">
    <property type="entry name" value="tcm_partner"/>
    <property type="match status" value="1"/>
</dbReference>
<evidence type="ECO:0000313" key="1">
    <source>
        <dbReference type="EMBL" id="MDY0744129.1"/>
    </source>
</evidence>
<proteinExistence type="predicted"/>
<dbReference type="EMBL" id="JAXCLA010000002">
    <property type="protein sequence ID" value="MDY0744129.1"/>
    <property type="molecule type" value="Genomic_DNA"/>
</dbReference>
<organism evidence="1 2">
    <name type="scientific">Roseateles agri</name>
    <dbReference type="NCBI Taxonomy" id="3098619"/>
    <lineage>
        <taxon>Bacteria</taxon>
        <taxon>Pseudomonadati</taxon>
        <taxon>Pseudomonadota</taxon>
        <taxon>Betaproteobacteria</taxon>
        <taxon>Burkholderiales</taxon>
        <taxon>Sphaerotilaceae</taxon>
        <taxon>Roseateles</taxon>
    </lineage>
</organism>
<protein>
    <submittedName>
        <fullName evidence="1">Three-Cys-motif partner protein TcmP</fullName>
    </submittedName>
</protein>
<sequence>MTQGKATASTRNRFGGAWTEEKLERLKKYLGFYTQALKAQPFQLVYVDSFAGTGRCHIQGASGSRVIDGSAKIALDCSPAFGAYHFIEKKKAHADELGELLRDHANGPRATLSMSGAADILPSLLNRYDWRSTRGVLFLDPYGLQCSWQMLEIIASTKALDVFFLVSLSGLFRQAAVNRRAVDSGKASALTRFLGTDEWKRALYVNEQPDLFGDDPTVTRDKGYEAILQFTQRRLGEAFPYVSQPLLLRGHKGPPLFALFFMVSNPDPKAIALAARVGREILHG</sequence>
<gene>
    <name evidence="1" type="primary">tcmP</name>
    <name evidence="1" type="ORF">SNE35_06415</name>
</gene>
<accession>A0ABU5DDB6</accession>
<dbReference type="Proteomes" id="UP001285263">
    <property type="component" value="Unassembled WGS sequence"/>
</dbReference>
<name>A0ABU5DDB6_9BURK</name>
<dbReference type="InterPro" id="IPR031009">
    <property type="entry name" value="Tcm_partner"/>
</dbReference>